<keyword evidence="1" id="KW-0732">Signal</keyword>
<evidence type="ECO:0000313" key="3">
    <source>
        <dbReference type="Proteomes" id="UP000478052"/>
    </source>
</evidence>
<feature type="chain" id="PRO_5026071063" description="Reverse transcriptase domain-containing protein" evidence="1">
    <location>
        <begin position="25"/>
        <end position="252"/>
    </location>
</feature>
<sequence>MVNKVHLFHILLTFLLHIFPPCSPSLHQLHPKHYILSASFRSRLMPIFRSVTSTNAYVPLGDFLYKLRSVLAEPLWLLFRRSIDSGIFPSAFNFGSIRPILKSGDSIDVSNYCPITILPHLSKIFETLVLNSIRSPLNHILIDEQHGFHPVPRMTKLYNDETLQKVDDEWRMLTIAVLNENIRKIQYGEDFWVALLNMKSEGENPFENVTIRDKLNTETMNSLLLASEHMNQSTSCNEISLFLEYSVSAIGR</sequence>
<dbReference type="OrthoDB" id="6630711at2759"/>
<accession>A0A6G0VSX5</accession>
<evidence type="ECO:0000256" key="1">
    <source>
        <dbReference type="SAM" id="SignalP"/>
    </source>
</evidence>
<proteinExistence type="predicted"/>
<reference evidence="2 3" key="1">
    <citation type="submission" date="2019-08" db="EMBL/GenBank/DDBJ databases">
        <title>Whole genome of Aphis craccivora.</title>
        <authorList>
            <person name="Voronova N.V."/>
            <person name="Shulinski R.S."/>
            <person name="Bandarenka Y.V."/>
            <person name="Zhorov D.G."/>
            <person name="Warner D."/>
        </authorList>
    </citation>
    <scope>NUCLEOTIDE SEQUENCE [LARGE SCALE GENOMIC DNA]</scope>
    <source>
        <strain evidence="2">180601</strain>
        <tissue evidence="2">Whole Body</tissue>
    </source>
</reference>
<evidence type="ECO:0000313" key="2">
    <source>
        <dbReference type="EMBL" id="KAF0706704.1"/>
    </source>
</evidence>
<dbReference type="Proteomes" id="UP000478052">
    <property type="component" value="Unassembled WGS sequence"/>
</dbReference>
<name>A0A6G0VSX5_APHCR</name>
<organism evidence="2 3">
    <name type="scientific">Aphis craccivora</name>
    <name type="common">Cowpea aphid</name>
    <dbReference type="NCBI Taxonomy" id="307492"/>
    <lineage>
        <taxon>Eukaryota</taxon>
        <taxon>Metazoa</taxon>
        <taxon>Ecdysozoa</taxon>
        <taxon>Arthropoda</taxon>
        <taxon>Hexapoda</taxon>
        <taxon>Insecta</taxon>
        <taxon>Pterygota</taxon>
        <taxon>Neoptera</taxon>
        <taxon>Paraneoptera</taxon>
        <taxon>Hemiptera</taxon>
        <taxon>Sternorrhyncha</taxon>
        <taxon>Aphidomorpha</taxon>
        <taxon>Aphidoidea</taxon>
        <taxon>Aphididae</taxon>
        <taxon>Aphidini</taxon>
        <taxon>Aphis</taxon>
        <taxon>Aphis</taxon>
    </lineage>
</organism>
<dbReference type="AlphaFoldDB" id="A0A6G0VSX5"/>
<feature type="signal peptide" evidence="1">
    <location>
        <begin position="1"/>
        <end position="24"/>
    </location>
</feature>
<evidence type="ECO:0008006" key="4">
    <source>
        <dbReference type="Google" id="ProtNLM"/>
    </source>
</evidence>
<gene>
    <name evidence="2" type="ORF">FWK35_00029231</name>
</gene>
<comment type="caution">
    <text evidence="2">The sequence shown here is derived from an EMBL/GenBank/DDBJ whole genome shotgun (WGS) entry which is preliminary data.</text>
</comment>
<protein>
    <recommendedName>
        <fullName evidence="4">Reverse transcriptase domain-containing protein</fullName>
    </recommendedName>
</protein>
<keyword evidence="3" id="KW-1185">Reference proteome</keyword>
<dbReference type="EMBL" id="VUJU01012818">
    <property type="protein sequence ID" value="KAF0706704.1"/>
    <property type="molecule type" value="Genomic_DNA"/>
</dbReference>